<evidence type="ECO:0000259" key="2">
    <source>
        <dbReference type="Pfam" id="PF13581"/>
    </source>
</evidence>
<dbReference type="Pfam" id="PF13581">
    <property type="entry name" value="HATPase_c_2"/>
    <property type="match status" value="1"/>
</dbReference>
<evidence type="ECO:0000256" key="1">
    <source>
        <dbReference type="SAM" id="MobiDB-lite"/>
    </source>
</evidence>
<feature type="region of interest" description="Disordered" evidence="1">
    <location>
        <begin position="103"/>
        <end position="128"/>
    </location>
</feature>
<keyword evidence="4" id="KW-1185">Reference proteome</keyword>
<dbReference type="Gene3D" id="3.30.565.10">
    <property type="entry name" value="Histidine kinase-like ATPase, C-terminal domain"/>
    <property type="match status" value="1"/>
</dbReference>
<dbReference type="Proteomes" id="UP001432222">
    <property type="component" value="Chromosome"/>
</dbReference>
<organism evidence="3 4">
    <name type="scientific">Kitasatospora purpeofusca</name>
    <dbReference type="NCBI Taxonomy" id="67352"/>
    <lineage>
        <taxon>Bacteria</taxon>
        <taxon>Bacillati</taxon>
        <taxon>Actinomycetota</taxon>
        <taxon>Actinomycetes</taxon>
        <taxon>Kitasatosporales</taxon>
        <taxon>Streptomycetaceae</taxon>
        <taxon>Kitasatospora</taxon>
    </lineage>
</organism>
<accession>A0ABZ1UBG6</accession>
<dbReference type="InterPro" id="IPR036890">
    <property type="entry name" value="HATPase_C_sf"/>
</dbReference>
<protein>
    <recommendedName>
        <fullName evidence="2">Histidine kinase/HSP90-like ATPase domain-containing protein</fullName>
    </recommendedName>
</protein>
<feature type="domain" description="Histidine kinase/HSP90-like ATPase" evidence="2">
    <location>
        <begin position="38"/>
        <end position="122"/>
    </location>
</feature>
<name>A0ABZ1UBG6_9ACTN</name>
<dbReference type="InterPro" id="IPR003594">
    <property type="entry name" value="HATPase_dom"/>
</dbReference>
<sequence>MTRRWRGFRRHDEPEPVPVPVAAARPGTGVHTLTMAVAPTTVRLAARTTRTVLTARGVPAGAAVLDAALLIVTELAANTVRHTRSSRARPAVLVAEDHFTIAVRDDDRPRPRPAPAHTPRSTDELGQQ</sequence>
<evidence type="ECO:0000313" key="3">
    <source>
        <dbReference type="EMBL" id="WUQ88386.1"/>
    </source>
</evidence>
<dbReference type="EMBL" id="CP108110">
    <property type="protein sequence ID" value="WUQ88386.1"/>
    <property type="molecule type" value="Genomic_DNA"/>
</dbReference>
<reference evidence="3" key="1">
    <citation type="submission" date="2022-10" db="EMBL/GenBank/DDBJ databases">
        <title>The complete genomes of actinobacterial strains from the NBC collection.</title>
        <authorList>
            <person name="Joergensen T.S."/>
            <person name="Alvarez Arevalo M."/>
            <person name="Sterndorff E.B."/>
            <person name="Faurdal D."/>
            <person name="Vuksanovic O."/>
            <person name="Mourched A.-S."/>
            <person name="Charusanti P."/>
            <person name="Shaw S."/>
            <person name="Blin K."/>
            <person name="Weber T."/>
        </authorList>
    </citation>
    <scope>NUCLEOTIDE SEQUENCE</scope>
    <source>
        <strain evidence="3">NBC_00222</strain>
    </source>
</reference>
<evidence type="ECO:0000313" key="4">
    <source>
        <dbReference type="Proteomes" id="UP001432222"/>
    </source>
</evidence>
<gene>
    <name evidence="3" type="ORF">OHA16_38555</name>
</gene>
<dbReference type="RefSeq" id="WP_328958933.1">
    <property type="nucleotide sequence ID" value="NZ_CP108110.1"/>
</dbReference>
<proteinExistence type="predicted"/>